<dbReference type="InterPro" id="IPR006674">
    <property type="entry name" value="HD_domain"/>
</dbReference>
<gene>
    <name evidence="4" type="ORF">AL548_001080</name>
</gene>
<dbReference type="Gene3D" id="1.10.3210.10">
    <property type="entry name" value="Hypothetical protein af1432"/>
    <property type="match status" value="2"/>
</dbReference>
<dbReference type="SUPFAM" id="SSF109604">
    <property type="entry name" value="HD-domain/PDEase-like"/>
    <property type="match status" value="2"/>
</dbReference>
<sequence>MEAIKPVSRDAFSVDLKHALIWVARALDYVGVDDLNHNHRVAYIAYQCSQVLGWEKKKQEFCFLSGLIHDCGVSQTTEHSHLISDMQPSESEHHCHVGFQALEQCELLAQFANIILYHHTDWLHLQHAPISPYEKDVAALIYLADRLDFLRAKYLKNTHQDLITLYKKAITEELTLHKGSLFCPTFVDALITLIHKDGFWFAMDATHIETIPFSFNQLKWLHQDLSLSALTQLGRFIAGIVDAKSPFTYHHSLKVAELSEYLANRMGLAKSTSKLIYVAGLVHDIGKLRTPDEILHKEGPLTENEYIHIRRHTVDTDVALKMIFPNSKLSEWASNHHERLDGSGYPYGKTAEQIDLPSRIIAIADVFQALSQNRPYRSKLSPQEITDIMWPMVTQYKLDADVYDHLARNLNTCYQISVDDSEQQHLTPSEQAETQAVMSHSPPTRLLA</sequence>
<name>A0ABX4X256_VIBVL</name>
<dbReference type="PROSITE" id="PS51831">
    <property type="entry name" value="HD"/>
    <property type="match status" value="2"/>
</dbReference>
<dbReference type="NCBIfam" id="TIGR00277">
    <property type="entry name" value="HDIG"/>
    <property type="match status" value="1"/>
</dbReference>
<dbReference type="CDD" id="cd00077">
    <property type="entry name" value="HDc"/>
    <property type="match status" value="2"/>
</dbReference>
<protein>
    <submittedName>
        <fullName evidence="4">HD domain-containing protein</fullName>
    </submittedName>
</protein>
<dbReference type="Pfam" id="PF01966">
    <property type="entry name" value="HD"/>
    <property type="match status" value="1"/>
</dbReference>
<feature type="domain" description="HD" evidence="2">
    <location>
        <begin position="34"/>
        <end position="150"/>
    </location>
</feature>
<dbReference type="SMART" id="SM00471">
    <property type="entry name" value="HDc"/>
    <property type="match status" value="2"/>
</dbReference>
<feature type="region of interest" description="Disordered" evidence="1">
    <location>
        <begin position="427"/>
        <end position="448"/>
    </location>
</feature>
<dbReference type="PANTHER" id="PTHR43155">
    <property type="entry name" value="CYCLIC DI-GMP PHOSPHODIESTERASE PA4108-RELATED"/>
    <property type="match status" value="1"/>
</dbReference>
<dbReference type="InterPro" id="IPR003607">
    <property type="entry name" value="HD/PDEase_dom"/>
</dbReference>
<organism evidence="4 5">
    <name type="scientific">Vibrio vulnificus</name>
    <dbReference type="NCBI Taxonomy" id="672"/>
    <lineage>
        <taxon>Bacteria</taxon>
        <taxon>Pseudomonadati</taxon>
        <taxon>Pseudomonadota</taxon>
        <taxon>Gammaproteobacteria</taxon>
        <taxon>Vibrionales</taxon>
        <taxon>Vibrionaceae</taxon>
        <taxon>Vibrio</taxon>
    </lineage>
</organism>
<evidence type="ECO:0000259" key="2">
    <source>
        <dbReference type="PROSITE" id="PS51831"/>
    </source>
</evidence>
<evidence type="ECO:0000259" key="3">
    <source>
        <dbReference type="PROSITE" id="PS51832"/>
    </source>
</evidence>
<feature type="compositionally biased region" description="Polar residues" evidence="1">
    <location>
        <begin position="427"/>
        <end position="442"/>
    </location>
</feature>
<reference evidence="4" key="1">
    <citation type="submission" date="2017-12" db="EMBL/GenBank/DDBJ databases">
        <title>FDA dAtabase for Regulatory Grade micrObial Sequences (FDA-ARGOS): Supporting development and validation of Infectious Disease Dx tests.</title>
        <authorList>
            <person name="Hoffmann M."/>
            <person name="Allard M."/>
            <person name="Evans P."/>
            <person name="Brown E."/>
            <person name="Tallon L.J."/>
            <person name="Sadzewicz L."/>
            <person name="Sengamalay N."/>
            <person name="Ott S."/>
            <person name="Godinez A."/>
            <person name="Nagaraj S."/>
            <person name="Vavikolanu K."/>
            <person name="Aluvathingal J."/>
            <person name="Nadendla S."/>
            <person name="Hobson J."/>
            <person name="Sichtig H."/>
        </authorList>
    </citation>
    <scope>NUCLEOTIDE SEQUENCE [LARGE SCALE GENOMIC DNA]</scope>
    <source>
        <strain evidence="4">FDAARGOS_118</strain>
    </source>
</reference>
<dbReference type="RefSeq" id="WP_052132525.1">
    <property type="nucleotide sequence ID" value="NZ_LMXV01000012.1"/>
</dbReference>
<dbReference type="Proteomes" id="UP000054370">
    <property type="component" value="Unassembled WGS sequence"/>
</dbReference>
<dbReference type="PROSITE" id="PS51832">
    <property type="entry name" value="HD_GYP"/>
    <property type="match status" value="1"/>
</dbReference>
<dbReference type="Pfam" id="PF13487">
    <property type="entry name" value="HD_5"/>
    <property type="match status" value="1"/>
</dbReference>
<evidence type="ECO:0000313" key="4">
    <source>
        <dbReference type="EMBL" id="PNM77195.1"/>
    </source>
</evidence>
<dbReference type="InterPro" id="IPR006675">
    <property type="entry name" value="HDIG_dom"/>
</dbReference>
<feature type="domain" description="HD" evidence="2">
    <location>
        <begin position="248"/>
        <end position="370"/>
    </location>
</feature>
<dbReference type="EMBL" id="LOSH02000001">
    <property type="protein sequence ID" value="PNM77195.1"/>
    <property type="molecule type" value="Genomic_DNA"/>
</dbReference>
<evidence type="ECO:0000313" key="5">
    <source>
        <dbReference type="Proteomes" id="UP000054370"/>
    </source>
</evidence>
<evidence type="ECO:0000256" key="1">
    <source>
        <dbReference type="SAM" id="MobiDB-lite"/>
    </source>
</evidence>
<dbReference type="PANTHER" id="PTHR43155:SF1">
    <property type="entry name" value="3'3'-CGAMP-SPECIFIC PHOSPHODIESTERASE 1"/>
    <property type="match status" value="1"/>
</dbReference>
<comment type="caution">
    <text evidence="4">The sequence shown here is derived from an EMBL/GenBank/DDBJ whole genome shotgun (WGS) entry which is preliminary data.</text>
</comment>
<proteinExistence type="predicted"/>
<keyword evidence="5" id="KW-1185">Reference proteome</keyword>
<accession>A0ABX4X256</accession>
<dbReference type="InterPro" id="IPR037522">
    <property type="entry name" value="HD_GYP_dom"/>
</dbReference>
<feature type="domain" description="HD-GYP" evidence="3">
    <location>
        <begin position="226"/>
        <end position="422"/>
    </location>
</feature>